<name>A0ABD1T1N9_9LAMI</name>
<accession>A0ABD1T1N9</accession>
<protein>
    <recommendedName>
        <fullName evidence="1">RNase H type-1 domain-containing protein</fullName>
    </recommendedName>
</protein>
<dbReference type="SUPFAM" id="SSF53098">
    <property type="entry name" value="Ribonuclease H-like"/>
    <property type="match status" value="1"/>
</dbReference>
<keyword evidence="3" id="KW-1185">Reference proteome</keyword>
<evidence type="ECO:0000313" key="3">
    <source>
        <dbReference type="Proteomes" id="UP001604336"/>
    </source>
</evidence>
<dbReference type="InterPro" id="IPR012337">
    <property type="entry name" value="RNaseH-like_sf"/>
</dbReference>
<evidence type="ECO:0000259" key="1">
    <source>
        <dbReference type="Pfam" id="PF13456"/>
    </source>
</evidence>
<dbReference type="CDD" id="cd06222">
    <property type="entry name" value="RNase_H_like"/>
    <property type="match status" value="1"/>
</dbReference>
<dbReference type="InterPro" id="IPR053151">
    <property type="entry name" value="RNase_H-like"/>
</dbReference>
<dbReference type="PANTHER" id="PTHR47723">
    <property type="entry name" value="OS05G0353850 PROTEIN"/>
    <property type="match status" value="1"/>
</dbReference>
<dbReference type="InterPro" id="IPR036397">
    <property type="entry name" value="RNaseH_sf"/>
</dbReference>
<gene>
    <name evidence="2" type="ORF">Adt_22260</name>
</gene>
<dbReference type="InterPro" id="IPR044730">
    <property type="entry name" value="RNase_H-like_dom_plant"/>
</dbReference>
<dbReference type="InterPro" id="IPR002156">
    <property type="entry name" value="RNaseH_domain"/>
</dbReference>
<dbReference type="Gene3D" id="3.30.420.10">
    <property type="entry name" value="Ribonuclease H-like superfamily/Ribonuclease H"/>
    <property type="match status" value="1"/>
</dbReference>
<dbReference type="Proteomes" id="UP001604336">
    <property type="component" value="Unassembled WGS sequence"/>
</dbReference>
<feature type="domain" description="RNase H type-1" evidence="1">
    <location>
        <begin position="27"/>
        <end position="84"/>
    </location>
</feature>
<dbReference type="EMBL" id="JBFOLK010000006">
    <property type="protein sequence ID" value="KAL2506639.1"/>
    <property type="molecule type" value="Genomic_DNA"/>
</dbReference>
<dbReference type="AlphaFoldDB" id="A0ABD1T1N9"/>
<dbReference type="Pfam" id="PF13456">
    <property type="entry name" value="RVT_3"/>
    <property type="match status" value="1"/>
</dbReference>
<organism evidence="2 3">
    <name type="scientific">Abeliophyllum distichum</name>
    <dbReference type="NCBI Taxonomy" id="126358"/>
    <lineage>
        <taxon>Eukaryota</taxon>
        <taxon>Viridiplantae</taxon>
        <taxon>Streptophyta</taxon>
        <taxon>Embryophyta</taxon>
        <taxon>Tracheophyta</taxon>
        <taxon>Spermatophyta</taxon>
        <taxon>Magnoliopsida</taxon>
        <taxon>eudicotyledons</taxon>
        <taxon>Gunneridae</taxon>
        <taxon>Pentapetalae</taxon>
        <taxon>asterids</taxon>
        <taxon>lamiids</taxon>
        <taxon>Lamiales</taxon>
        <taxon>Oleaceae</taxon>
        <taxon>Forsythieae</taxon>
        <taxon>Abeliophyllum</taxon>
    </lineage>
</organism>
<evidence type="ECO:0000313" key="2">
    <source>
        <dbReference type="EMBL" id="KAL2506639.1"/>
    </source>
</evidence>
<sequence length="122" mass="14276">MGSYKINTDGCVKDGFANEGRIIRDSSDLWIESDSTLVIHCMTKGGGPWSIQATLRHIKHLIAFDRDIISHIYREENQMADLLTSEDWERRYYFEYNAQDLPQHYRSLVQIDKHEFPTVRGI</sequence>
<comment type="caution">
    <text evidence="2">The sequence shown here is derived from an EMBL/GenBank/DDBJ whole genome shotgun (WGS) entry which is preliminary data.</text>
</comment>
<proteinExistence type="predicted"/>
<reference evidence="3" key="1">
    <citation type="submission" date="2024-07" db="EMBL/GenBank/DDBJ databases">
        <title>Two chromosome-level genome assemblies of Korean endemic species Abeliophyllum distichum and Forsythia ovata (Oleaceae).</title>
        <authorList>
            <person name="Jang H."/>
        </authorList>
    </citation>
    <scope>NUCLEOTIDE SEQUENCE [LARGE SCALE GENOMIC DNA]</scope>
</reference>
<dbReference type="PANTHER" id="PTHR47723:SF23">
    <property type="entry name" value="REVERSE TRANSCRIPTASE-LIKE PROTEIN"/>
    <property type="match status" value="1"/>
</dbReference>